<protein>
    <submittedName>
        <fullName evidence="1">Uncharacterized protein</fullName>
    </submittedName>
</protein>
<evidence type="ECO:0000313" key="2">
    <source>
        <dbReference type="Proteomes" id="UP000277204"/>
    </source>
</evidence>
<gene>
    <name evidence="1" type="ORF">SMRZ_LOCUS9370</name>
</gene>
<dbReference type="Proteomes" id="UP000277204">
    <property type="component" value="Unassembled WGS sequence"/>
</dbReference>
<organism evidence="1 2">
    <name type="scientific">Schistosoma margrebowiei</name>
    <dbReference type="NCBI Taxonomy" id="48269"/>
    <lineage>
        <taxon>Eukaryota</taxon>
        <taxon>Metazoa</taxon>
        <taxon>Spiralia</taxon>
        <taxon>Lophotrochozoa</taxon>
        <taxon>Platyhelminthes</taxon>
        <taxon>Trematoda</taxon>
        <taxon>Digenea</taxon>
        <taxon>Strigeidida</taxon>
        <taxon>Schistosomatoidea</taxon>
        <taxon>Schistosomatidae</taxon>
        <taxon>Schistosoma</taxon>
    </lineage>
</organism>
<reference evidence="1 2" key="1">
    <citation type="submission" date="2018-11" db="EMBL/GenBank/DDBJ databases">
        <authorList>
            <consortium name="Pathogen Informatics"/>
        </authorList>
    </citation>
    <scope>NUCLEOTIDE SEQUENCE [LARGE SCALE GENOMIC DNA]</scope>
    <source>
        <strain evidence="1 2">Zambia</strain>
    </source>
</reference>
<sequence>MRRESEADMKRMNINWENWKGLPKTELDGECW</sequence>
<accession>A0A3P7YDK6</accession>
<name>A0A3P7YDK6_9TREM</name>
<keyword evidence="2" id="KW-1185">Reference proteome</keyword>
<evidence type="ECO:0000313" key="1">
    <source>
        <dbReference type="EMBL" id="VDO86040.1"/>
    </source>
</evidence>
<proteinExistence type="predicted"/>
<dbReference type="AlphaFoldDB" id="A0A3P7YDK6"/>
<dbReference type="EMBL" id="UZAI01004399">
    <property type="protein sequence ID" value="VDO86040.1"/>
    <property type="molecule type" value="Genomic_DNA"/>
</dbReference>